<protein>
    <recommendedName>
        <fullName evidence="4">Transmembrane protein</fullName>
    </recommendedName>
</protein>
<reference evidence="2 3" key="1">
    <citation type="journal article" date="2013" name="Genome Announc.">
        <title>Genome Sequence of an Epidemic Isolate of Mycobacterium abscessus subsp. bolletii from Rio de Janeiro, Brazil.</title>
        <authorList>
            <person name="Davidson R.M."/>
            <person name="Reynolds P.R."/>
            <person name="Farias-Hesson E."/>
            <person name="Duarte R.S."/>
            <person name="Jackson M."/>
            <person name="Strong M."/>
        </authorList>
    </citation>
    <scope>NUCLEOTIDE SEQUENCE [LARGE SCALE GENOMIC DNA]</scope>
    <source>
        <strain evidence="2 3">CRM-0020</strain>
    </source>
</reference>
<sequence length="158" mass="16943">MTDPKAATASTPTEYFDYIAAPAGATVAAVIFIVVLALLLRRAVLHYIEYGERNLRADLVVAYGALVNLIVMLAARAFTPRPGSAWFEQAPMDGTQTLSAWVYAVLIVALVALLVSAVLAVTWVGAPLIARTSAAAVRWWAARARVSRFEQPVALTNS</sequence>
<gene>
    <name evidence="2" type="ORF">J108_23640</name>
</gene>
<keyword evidence="1" id="KW-1133">Transmembrane helix</keyword>
<accession>A0A829HQ91</accession>
<evidence type="ECO:0000256" key="1">
    <source>
        <dbReference type="SAM" id="Phobius"/>
    </source>
</evidence>
<feature type="transmembrane region" description="Helical" evidence="1">
    <location>
        <begin position="60"/>
        <end position="78"/>
    </location>
</feature>
<name>A0A829HQ91_9MYCO</name>
<proteinExistence type="predicted"/>
<dbReference type="Proteomes" id="UP000014969">
    <property type="component" value="Unassembled WGS sequence"/>
</dbReference>
<comment type="caution">
    <text evidence="2">The sequence shown here is derived from an EMBL/GenBank/DDBJ whole genome shotgun (WGS) entry which is preliminary data.</text>
</comment>
<dbReference type="AlphaFoldDB" id="A0A829HQ91"/>
<organism evidence="2 3">
    <name type="scientific">Mycobacteroides abscessus subsp. bolletii CRM-0020</name>
    <dbReference type="NCBI Taxonomy" id="1306401"/>
    <lineage>
        <taxon>Bacteria</taxon>
        <taxon>Bacillati</taxon>
        <taxon>Actinomycetota</taxon>
        <taxon>Actinomycetes</taxon>
        <taxon>Mycobacteriales</taxon>
        <taxon>Mycobacteriaceae</taxon>
        <taxon>Mycobacteroides</taxon>
        <taxon>Mycobacteroides abscessus</taxon>
    </lineage>
</organism>
<evidence type="ECO:0000313" key="3">
    <source>
        <dbReference type="Proteomes" id="UP000014969"/>
    </source>
</evidence>
<evidence type="ECO:0000313" key="2">
    <source>
        <dbReference type="EMBL" id="EPQ21006.1"/>
    </source>
</evidence>
<dbReference type="RefSeq" id="WP_020724497.1">
    <property type="nucleotide sequence ID" value="NZ_ATFQ01000040.1"/>
</dbReference>
<evidence type="ECO:0008006" key="4">
    <source>
        <dbReference type="Google" id="ProtNLM"/>
    </source>
</evidence>
<dbReference type="EMBL" id="ATFQ01000040">
    <property type="protein sequence ID" value="EPQ21006.1"/>
    <property type="molecule type" value="Genomic_DNA"/>
</dbReference>
<keyword evidence="1" id="KW-0812">Transmembrane</keyword>
<feature type="transmembrane region" description="Helical" evidence="1">
    <location>
        <begin position="20"/>
        <end position="40"/>
    </location>
</feature>
<keyword evidence="1" id="KW-0472">Membrane</keyword>
<feature type="transmembrane region" description="Helical" evidence="1">
    <location>
        <begin position="98"/>
        <end position="124"/>
    </location>
</feature>